<evidence type="ECO:0000313" key="2">
    <source>
        <dbReference type="EMBL" id="PUB12393.1"/>
    </source>
</evidence>
<gene>
    <name evidence="2" type="ORF">C8N45_11032</name>
</gene>
<accession>A0A2T6KBY1</accession>
<comment type="caution">
    <text evidence="2">The sequence shown here is derived from an EMBL/GenBank/DDBJ whole genome shotgun (WGS) entry which is preliminary data.</text>
</comment>
<dbReference type="Proteomes" id="UP000244523">
    <property type="component" value="Unassembled WGS sequence"/>
</dbReference>
<name>A0A2T6KBY1_9RHOB</name>
<sequence length="57" mass="6336">MVDTRSTMKPTHGPSPNHGSILQKKLVRFRAKETYPEANIGAEILPADFGTTAEYFD</sequence>
<protein>
    <submittedName>
        <fullName evidence="2">Uncharacterized protein</fullName>
    </submittedName>
</protein>
<proteinExistence type="predicted"/>
<feature type="region of interest" description="Disordered" evidence="1">
    <location>
        <begin position="1"/>
        <end position="21"/>
    </location>
</feature>
<keyword evidence="3" id="KW-1185">Reference proteome</keyword>
<dbReference type="AlphaFoldDB" id="A0A2T6KBY1"/>
<dbReference type="EMBL" id="QBUD01000010">
    <property type="protein sequence ID" value="PUB12393.1"/>
    <property type="molecule type" value="Genomic_DNA"/>
</dbReference>
<organism evidence="2 3">
    <name type="scientific">Yoonia sediminilitoris</name>
    <dbReference type="NCBI Taxonomy" id="1286148"/>
    <lineage>
        <taxon>Bacteria</taxon>
        <taxon>Pseudomonadati</taxon>
        <taxon>Pseudomonadota</taxon>
        <taxon>Alphaproteobacteria</taxon>
        <taxon>Rhodobacterales</taxon>
        <taxon>Paracoccaceae</taxon>
        <taxon>Yoonia</taxon>
    </lineage>
</organism>
<evidence type="ECO:0000313" key="3">
    <source>
        <dbReference type="Proteomes" id="UP000244523"/>
    </source>
</evidence>
<evidence type="ECO:0000256" key="1">
    <source>
        <dbReference type="SAM" id="MobiDB-lite"/>
    </source>
</evidence>
<reference evidence="2 3" key="1">
    <citation type="submission" date="2018-04" db="EMBL/GenBank/DDBJ databases">
        <title>Genomic Encyclopedia of Archaeal and Bacterial Type Strains, Phase II (KMG-II): from individual species to whole genera.</title>
        <authorList>
            <person name="Goeker M."/>
        </authorList>
    </citation>
    <scope>NUCLEOTIDE SEQUENCE [LARGE SCALE GENOMIC DNA]</scope>
    <source>
        <strain evidence="2 3">DSM 29955</strain>
    </source>
</reference>